<dbReference type="InterPro" id="IPR036397">
    <property type="entry name" value="RNaseH_sf"/>
</dbReference>
<dbReference type="SUPFAM" id="SSF53098">
    <property type="entry name" value="Ribonuclease H-like"/>
    <property type="match status" value="1"/>
</dbReference>
<dbReference type="Gene3D" id="1.10.340.70">
    <property type="match status" value="1"/>
</dbReference>
<dbReference type="PANTHER" id="PTHR37984:SF5">
    <property type="entry name" value="PROTEIN NYNRIN-LIKE"/>
    <property type="match status" value="1"/>
</dbReference>
<evidence type="ECO:0000313" key="3">
    <source>
        <dbReference type="EMBL" id="KAL0895210.1"/>
    </source>
</evidence>
<dbReference type="InterPro" id="IPR041588">
    <property type="entry name" value="Integrase_H2C2"/>
</dbReference>
<dbReference type="InterPro" id="IPR057560">
    <property type="entry name" value="Znf_SCAND3"/>
</dbReference>
<dbReference type="PROSITE" id="PS50994">
    <property type="entry name" value="INTEGRASE"/>
    <property type="match status" value="1"/>
</dbReference>
<dbReference type="InterPro" id="IPR001584">
    <property type="entry name" value="Integrase_cat-core"/>
</dbReference>
<dbReference type="Proteomes" id="UP001549920">
    <property type="component" value="Unassembled WGS sequence"/>
</dbReference>
<accession>A0ABR3IG34</accession>
<reference evidence="3 4" key="1">
    <citation type="submission" date="2024-06" db="EMBL/GenBank/DDBJ databases">
        <title>A chromosome-level genome assembly of beet webworm, Loxostege sticticalis.</title>
        <authorList>
            <person name="Zhang Y."/>
        </authorList>
    </citation>
    <scope>NUCLEOTIDE SEQUENCE [LARGE SCALE GENOMIC DNA]</scope>
    <source>
        <strain evidence="3">AQ026</strain>
        <tissue evidence="3">Whole body</tissue>
    </source>
</reference>
<evidence type="ECO:0000313" key="4">
    <source>
        <dbReference type="Proteomes" id="UP001549920"/>
    </source>
</evidence>
<organism evidence="3 4">
    <name type="scientific">Loxostege sticticalis</name>
    <name type="common">Beet webworm moth</name>
    <dbReference type="NCBI Taxonomy" id="481309"/>
    <lineage>
        <taxon>Eukaryota</taxon>
        <taxon>Metazoa</taxon>
        <taxon>Ecdysozoa</taxon>
        <taxon>Arthropoda</taxon>
        <taxon>Hexapoda</taxon>
        <taxon>Insecta</taxon>
        <taxon>Pterygota</taxon>
        <taxon>Neoptera</taxon>
        <taxon>Endopterygota</taxon>
        <taxon>Lepidoptera</taxon>
        <taxon>Glossata</taxon>
        <taxon>Ditrysia</taxon>
        <taxon>Pyraloidea</taxon>
        <taxon>Crambidae</taxon>
        <taxon>Pyraustinae</taxon>
        <taxon>Loxostege</taxon>
    </lineage>
</organism>
<dbReference type="Pfam" id="PF23663">
    <property type="entry name" value="Znf_SCAND3"/>
    <property type="match status" value="1"/>
</dbReference>
<evidence type="ECO:0000256" key="1">
    <source>
        <dbReference type="ARBA" id="ARBA00012493"/>
    </source>
</evidence>
<dbReference type="PANTHER" id="PTHR37984">
    <property type="entry name" value="PROTEIN CBG26694"/>
    <property type="match status" value="1"/>
</dbReference>
<dbReference type="InterPro" id="IPR050951">
    <property type="entry name" value="Retrovirus_Pol_polyprotein"/>
</dbReference>
<dbReference type="InterPro" id="IPR012337">
    <property type="entry name" value="RNaseH-like_sf"/>
</dbReference>
<feature type="domain" description="Integrase catalytic" evidence="2">
    <location>
        <begin position="138"/>
        <end position="229"/>
    </location>
</feature>
<evidence type="ECO:0000259" key="2">
    <source>
        <dbReference type="PROSITE" id="PS50994"/>
    </source>
</evidence>
<dbReference type="Gene3D" id="3.30.420.10">
    <property type="entry name" value="Ribonuclease H-like superfamily/Ribonuclease H"/>
    <property type="match status" value="2"/>
</dbReference>
<dbReference type="CDD" id="cd15489">
    <property type="entry name" value="PHD_SF"/>
    <property type="match status" value="1"/>
</dbReference>
<proteinExistence type="predicted"/>
<gene>
    <name evidence="3" type="ORF">ABMA27_013648</name>
</gene>
<dbReference type="EMBL" id="JBEUOH010000004">
    <property type="protein sequence ID" value="KAL0895210.1"/>
    <property type="molecule type" value="Genomic_DNA"/>
</dbReference>
<comment type="caution">
    <text evidence="3">The sequence shown here is derived from an EMBL/GenBank/DDBJ whole genome shotgun (WGS) entry which is preliminary data.</text>
</comment>
<keyword evidence="4" id="KW-1185">Reference proteome</keyword>
<name>A0ABR3IG34_LOXSC</name>
<dbReference type="Pfam" id="PF17921">
    <property type="entry name" value="Integrase_H2C2"/>
    <property type="match status" value="1"/>
</dbReference>
<sequence length="552" mass="62643">MISFFYFQGSHRKPWKTQRITDVINDIKKARVTMSCGGQNKTAMDYYWFKKYDIMETGNEESLIFKRLTVSDPTVYILPREQYFDVLMDIHKSCGHGGRDKILYNIKNKYYIPKKAVELFASLCPICETKKNDPKKGIVTKPIVSRDFNLRGQVDLMDFQSCPDGEYKWLLNYQDNATKFINLRPLKTKRAVEVASELMKIFFIFGAPYILQSDNGREFTANIIKELIAIWPDIERSNQDVENMLRAWMSEKKSTNWSVGCFFVQYFKNASFHRIIGRSPYKTLFGREPKAGLSGSDIPPSELLNLETEEELQILTEKGPAETTDSETEKKYSNLDVIQNVENLQPNHTCAVCHNEATGAHKCDSCNSVVHAICGITIGEEGYGSKVVCVMCQVEKDINLEREEAHKGLKRAADKMIDATVKKMPKLDIGNSVLVNVPKVDRGPLDMKKINGKIVDIRNGVHQVGTKYGTIKNWFSRQDLQYSDTNYADEISDKPISLREAVSSQSPFGGQGFQKCTCKPAVNQCRNNRCACFKTKVLCGSKCHGSLTCVNK</sequence>
<protein>
    <recommendedName>
        <fullName evidence="1">RNA-directed DNA polymerase</fullName>
        <ecNumber evidence="1">2.7.7.49</ecNumber>
    </recommendedName>
</protein>
<dbReference type="EC" id="2.7.7.49" evidence="1"/>